<proteinExistence type="predicted"/>
<dbReference type="EMBL" id="BHYL01000304">
    <property type="protein sequence ID" value="GCD21549.1"/>
    <property type="molecule type" value="Genomic_DNA"/>
</dbReference>
<accession>A0A401V3P5</accession>
<dbReference type="Proteomes" id="UP000288246">
    <property type="component" value="Unassembled WGS sequence"/>
</dbReference>
<protein>
    <submittedName>
        <fullName evidence="2">Uncharacterized protein</fullName>
    </submittedName>
</protein>
<evidence type="ECO:0000256" key="1">
    <source>
        <dbReference type="SAM" id="MobiDB-lite"/>
    </source>
</evidence>
<comment type="caution">
    <text evidence="2">The sequence shown here is derived from an EMBL/GenBank/DDBJ whole genome shotgun (WGS) entry which is preliminary data.</text>
</comment>
<name>A0A401V3P5_9CELL</name>
<organism evidence="2 3">
    <name type="scientific">Cellulomonas algicola</name>
    <dbReference type="NCBI Taxonomy" id="2071633"/>
    <lineage>
        <taxon>Bacteria</taxon>
        <taxon>Bacillati</taxon>
        <taxon>Actinomycetota</taxon>
        <taxon>Actinomycetes</taxon>
        <taxon>Micrococcales</taxon>
        <taxon>Cellulomonadaceae</taxon>
        <taxon>Cellulomonas</taxon>
    </lineage>
</organism>
<keyword evidence="3" id="KW-1185">Reference proteome</keyword>
<feature type="region of interest" description="Disordered" evidence="1">
    <location>
        <begin position="247"/>
        <end position="271"/>
    </location>
</feature>
<dbReference type="AlphaFoldDB" id="A0A401V3P5"/>
<reference evidence="2 3" key="1">
    <citation type="submission" date="2018-11" db="EMBL/GenBank/DDBJ databases">
        <title>Draft genome sequence of Cellulomonas takizawaensis strain TKZ-21.</title>
        <authorList>
            <person name="Yamamura H."/>
            <person name="Hayashi T."/>
            <person name="Hamada M."/>
            <person name="Serisawa Y."/>
            <person name="Matsuyama K."/>
            <person name="Nakagawa Y."/>
            <person name="Otoguro M."/>
            <person name="Yanagida F."/>
            <person name="Hayakawa M."/>
        </authorList>
    </citation>
    <scope>NUCLEOTIDE SEQUENCE [LARGE SCALE GENOMIC DNA]</scope>
    <source>
        <strain evidence="2 3">TKZ-21</strain>
    </source>
</reference>
<evidence type="ECO:0000313" key="3">
    <source>
        <dbReference type="Proteomes" id="UP000288246"/>
    </source>
</evidence>
<gene>
    <name evidence="2" type="ORF">CTKZ_31110</name>
</gene>
<sequence>MTPIGPSKWAVERFGELATELTGHVSEALVTAHHDAVSAHVAGNMKANDTYGNTMLVRMNEALSALTAQVPGLASRKPEGVRSRFPLLIVEDTAVAIYPWRFGDAPQVRHEDGELRRPVSNLRAAAFSLAAAAGSVQPSFEEVDAPIAELEAQWAEDAEIHEELAKMGSVVVVGISSGPDGIFELGWGDVELVDRDTGEVRWLHWETLPTSLGAAAAAPRTVLRDVVQERPKFDAIPFDDSLDLLARRDDAPSSEQLAPERDTGTAESTDD</sequence>
<evidence type="ECO:0000313" key="2">
    <source>
        <dbReference type="EMBL" id="GCD21549.1"/>
    </source>
</evidence>